<dbReference type="RefSeq" id="WP_290439516.1">
    <property type="nucleotide sequence ID" value="NZ_FNKP01000001.1"/>
</dbReference>
<accession>A0A1H0ZQW2</accession>
<keyword evidence="2" id="KW-1185">Reference proteome</keyword>
<organism evidence="1 2">
    <name type="scientific">Paraburkholderia fungorum</name>
    <dbReference type="NCBI Taxonomy" id="134537"/>
    <lineage>
        <taxon>Bacteria</taxon>
        <taxon>Pseudomonadati</taxon>
        <taxon>Pseudomonadota</taxon>
        <taxon>Betaproteobacteria</taxon>
        <taxon>Burkholderiales</taxon>
        <taxon>Burkholderiaceae</taxon>
        <taxon>Paraburkholderia</taxon>
    </lineage>
</organism>
<dbReference type="Proteomes" id="UP000183487">
    <property type="component" value="Unassembled WGS sequence"/>
</dbReference>
<reference evidence="2" key="1">
    <citation type="submission" date="2016-10" db="EMBL/GenBank/DDBJ databases">
        <authorList>
            <person name="Varghese N."/>
        </authorList>
    </citation>
    <scope>NUCLEOTIDE SEQUENCE [LARGE SCALE GENOMIC DNA]</scope>
    <source>
        <strain evidence="2">GAS106B</strain>
    </source>
</reference>
<protein>
    <submittedName>
        <fullName evidence="1">Uncharacterized protein</fullName>
    </submittedName>
</protein>
<evidence type="ECO:0000313" key="2">
    <source>
        <dbReference type="Proteomes" id="UP000183487"/>
    </source>
</evidence>
<name>A0A1H0ZQW2_9BURK</name>
<sequence length="44" mass="4998">MSPFCLIDVAGIREHAEVPHDVHHSAWHKRLGNWMSRVLHGGRG</sequence>
<dbReference type="AlphaFoldDB" id="A0A1H0ZQW2"/>
<proteinExistence type="predicted"/>
<evidence type="ECO:0000313" key="1">
    <source>
        <dbReference type="EMBL" id="SDQ29651.1"/>
    </source>
</evidence>
<dbReference type="EMBL" id="FNKP01000001">
    <property type="protein sequence ID" value="SDQ29651.1"/>
    <property type="molecule type" value="Genomic_DNA"/>
</dbReference>
<gene>
    <name evidence="1" type="ORF">SAMN05443245_0788</name>
</gene>